<gene>
    <name evidence="1" type="ORF">BRAN1462_LOCUS51121</name>
</gene>
<dbReference type="EMBL" id="HBGW01080501">
    <property type="protein sequence ID" value="CAD9633175.1"/>
    <property type="molecule type" value="Transcribed_RNA"/>
</dbReference>
<accession>A0A7S2VIG5</accession>
<dbReference type="InterPro" id="IPR036291">
    <property type="entry name" value="NAD(P)-bd_dom_sf"/>
</dbReference>
<dbReference type="SUPFAM" id="SSF51735">
    <property type="entry name" value="NAD(P)-binding Rossmann-fold domains"/>
    <property type="match status" value="1"/>
</dbReference>
<organism evidence="1">
    <name type="scientific">Zooxanthella nutricula</name>
    <dbReference type="NCBI Taxonomy" id="1333877"/>
    <lineage>
        <taxon>Eukaryota</taxon>
        <taxon>Sar</taxon>
        <taxon>Alveolata</taxon>
        <taxon>Dinophyceae</taxon>
        <taxon>Peridiniales</taxon>
        <taxon>Peridiniales incertae sedis</taxon>
        <taxon>Zooxanthella</taxon>
    </lineage>
</organism>
<protein>
    <recommendedName>
        <fullName evidence="2">Ketoreductase (KR) domain-containing protein</fullName>
    </recommendedName>
</protein>
<sequence>MASMQRLARRGQGVLLARGQLGGFAKGLHFSDAPGGANTLNGDVAWVVGGAGPIGRGIARGLLKAGATVIVSSNSEARLQQLRRDLGDPSELLTIQGTMRPAGAADLVKRAMDMTNSKLNHVVAHSGVRWWGATPAKTGGDCEDASSAVKDCEDALASSKGRDCEDALASKGSGLEQDPAQFAEHATLLPVLHFTAAKLLLPHLQGTPGASYTLVTGGAGADNVIDAQVNAYGVRGLATALRSQHLDSTVRVSEVRVNLKINRPARERATNPRSRPLTADLGEMCAGLAACRFSESGILHKVDTMEDVGRLWARYPCPAVVDGLPVLWHWEQA</sequence>
<proteinExistence type="predicted"/>
<reference evidence="1" key="1">
    <citation type="submission" date="2021-01" db="EMBL/GenBank/DDBJ databases">
        <authorList>
            <person name="Corre E."/>
            <person name="Pelletier E."/>
            <person name="Niang G."/>
            <person name="Scheremetjew M."/>
            <person name="Finn R."/>
            <person name="Kale V."/>
            <person name="Holt S."/>
            <person name="Cochrane G."/>
            <person name="Meng A."/>
            <person name="Brown T."/>
            <person name="Cohen L."/>
        </authorList>
    </citation>
    <scope>NUCLEOTIDE SEQUENCE</scope>
    <source>
        <strain evidence="1">RCC3387</strain>
    </source>
</reference>
<evidence type="ECO:0000313" key="1">
    <source>
        <dbReference type="EMBL" id="CAD9633175.1"/>
    </source>
</evidence>
<name>A0A7S2VIG5_9DINO</name>
<dbReference type="AlphaFoldDB" id="A0A7S2VIG5"/>
<evidence type="ECO:0008006" key="2">
    <source>
        <dbReference type="Google" id="ProtNLM"/>
    </source>
</evidence>
<dbReference type="Pfam" id="PF00106">
    <property type="entry name" value="adh_short"/>
    <property type="match status" value="1"/>
</dbReference>
<dbReference type="Gene3D" id="3.40.50.720">
    <property type="entry name" value="NAD(P)-binding Rossmann-like Domain"/>
    <property type="match status" value="1"/>
</dbReference>
<dbReference type="InterPro" id="IPR002347">
    <property type="entry name" value="SDR_fam"/>
</dbReference>